<dbReference type="AlphaFoldDB" id="A0AAU7C8B3"/>
<protein>
    <submittedName>
        <fullName evidence="2">Uncharacterized protein</fullName>
    </submittedName>
</protein>
<keyword evidence="1" id="KW-1133">Transmembrane helix</keyword>
<sequence>MERFRAILARVSNRRERAWLLNGLAVLVLLTLVLGSFIHEAVVDLRNAPPSPNCTLAQLRERVPPPSHLAVVLQQGTQRIVWIGPLPPYTIRSGPPCYVFDARGRLLGWSPQTGEGGRWDEWARAAYRSKTLRLEEVSHLAIGAKQRGAP</sequence>
<keyword evidence="1" id="KW-0472">Membrane</keyword>
<gene>
    <name evidence="2" type="ORF">V5E97_23820</name>
</gene>
<evidence type="ECO:0000313" key="2">
    <source>
        <dbReference type="EMBL" id="XBH01375.1"/>
    </source>
</evidence>
<proteinExistence type="predicted"/>
<dbReference type="RefSeq" id="WP_406694075.1">
    <property type="nucleotide sequence ID" value="NZ_CP155447.1"/>
</dbReference>
<reference evidence="2" key="1">
    <citation type="submission" date="2024-05" db="EMBL/GenBank/DDBJ databases">
        <title>Planctomycetes of the genus Singulisphaera possess chitinolytic capabilities.</title>
        <authorList>
            <person name="Ivanova A."/>
        </authorList>
    </citation>
    <scope>NUCLEOTIDE SEQUENCE</scope>
    <source>
        <strain evidence="2">Ch08T</strain>
    </source>
</reference>
<evidence type="ECO:0000256" key="1">
    <source>
        <dbReference type="SAM" id="Phobius"/>
    </source>
</evidence>
<keyword evidence="1" id="KW-0812">Transmembrane</keyword>
<accession>A0AAU7C8B3</accession>
<name>A0AAU7C8B3_9BACT</name>
<feature type="transmembrane region" description="Helical" evidence="1">
    <location>
        <begin position="20"/>
        <end position="38"/>
    </location>
</feature>
<dbReference type="EMBL" id="CP155447">
    <property type="protein sequence ID" value="XBH01375.1"/>
    <property type="molecule type" value="Genomic_DNA"/>
</dbReference>
<organism evidence="2">
    <name type="scientific">Singulisphaera sp. Ch08</name>
    <dbReference type="NCBI Taxonomy" id="3120278"/>
    <lineage>
        <taxon>Bacteria</taxon>
        <taxon>Pseudomonadati</taxon>
        <taxon>Planctomycetota</taxon>
        <taxon>Planctomycetia</taxon>
        <taxon>Isosphaerales</taxon>
        <taxon>Isosphaeraceae</taxon>
        <taxon>Singulisphaera</taxon>
    </lineage>
</organism>